<dbReference type="EMBL" id="JAWDGP010004851">
    <property type="protein sequence ID" value="KAK3761706.1"/>
    <property type="molecule type" value="Genomic_DNA"/>
</dbReference>
<accession>A0AAE0Z3Q3</accession>
<gene>
    <name evidence="1" type="ORF">RRG08_016138</name>
</gene>
<name>A0AAE0Z3Q3_9GAST</name>
<sequence>MSAYGIFSQATGQRRNKVRTFLDLGPRLLSHPQCISHALCPASPRCASFTHDHARAIVTVFAFRTNIADTPQ</sequence>
<reference evidence="1" key="1">
    <citation type="journal article" date="2023" name="G3 (Bethesda)">
        <title>A reference genome for the long-term kleptoplast-retaining sea slug Elysia crispata morphotype clarki.</title>
        <authorList>
            <person name="Eastman K.E."/>
            <person name="Pendleton A.L."/>
            <person name="Shaikh M.A."/>
            <person name="Suttiyut T."/>
            <person name="Ogas R."/>
            <person name="Tomko P."/>
            <person name="Gavelis G."/>
            <person name="Widhalm J.R."/>
            <person name="Wisecaver J.H."/>
        </authorList>
    </citation>
    <scope>NUCLEOTIDE SEQUENCE</scope>
    <source>
        <strain evidence="1">ECLA1</strain>
    </source>
</reference>
<comment type="caution">
    <text evidence="1">The sequence shown here is derived from an EMBL/GenBank/DDBJ whole genome shotgun (WGS) entry which is preliminary data.</text>
</comment>
<evidence type="ECO:0000313" key="2">
    <source>
        <dbReference type="Proteomes" id="UP001283361"/>
    </source>
</evidence>
<dbReference type="AlphaFoldDB" id="A0AAE0Z3Q3"/>
<proteinExistence type="predicted"/>
<protein>
    <submittedName>
        <fullName evidence="1">Uncharacterized protein</fullName>
    </submittedName>
</protein>
<organism evidence="1 2">
    <name type="scientific">Elysia crispata</name>
    <name type="common">lettuce slug</name>
    <dbReference type="NCBI Taxonomy" id="231223"/>
    <lineage>
        <taxon>Eukaryota</taxon>
        <taxon>Metazoa</taxon>
        <taxon>Spiralia</taxon>
        <taxon>Lophotrochozoa</taxon>
        <taxon>Mollusca</taxon>
        <taxon>Gastropoda</taxon>
        <taxon>Heterobranchia</taxon>
        <taxon>Euthyneura</taxon>
        <taxon>Panpulmonata</taxon>
        <taxon>Sacoglossa</taxon>
        <taxon>Placobranchoidea</taxon>
        <taxon>Plakobranchidae</taxon>
        <taxon>Elysia</taxon>
    </lineage>
</organism>
<dbReference type="Proteomes" id="UP001283361">
    <property type="component" value="Unassembled WGS sequence"/>
</dbReference>
<keyword evidence="2" id="KW-1185">Reference proteome</keyword>
<evidence type="ECO:0000313" key="1">
    <source>
        <dbReference type="EMBL" id="KAK3761706.1"/>
    </source>
</evidence>